<feature type="transmembrane region" description="Helical" evidence="2">
    <location>
        <begin position="12"/>
        <end position="29"/>
    </location>
</feature>
<evidence type="ECO:0000256" key="2">
    <source>
        <dbReference type="SAM" id="Phobius"/>
    </source>
</evidence>
<protein>
    <submittedName>
        <fullName evidence="3">NADH:ubiquinone oxidoreductase</fullName>
    </submittedName>
</protein>
<dbReference type="Proteomes" id="UP000325291">
    <property type="component" value="Unassembled WGS sequence"/>
</dbReference>
<dbReference type="AlphaFoldDB" id="A0A5A9ZC14"/>
<keyword evidence="2" id="KW-1133">Transmembrane helix</keyword>
<keyword evidence="2" id="KW-0812">Transmembrane</keyword>
<dbReference type="Gene3D" id="1.20.120.20">
    <property type="entry name" value="Apolipoprotein"/>
    <property type="match status" value="1"/>
</dbReference>
<evidence type="ECO:0000313" key="4">
    <source>
        <dbReference type="Proteomes" id="UP000325291"/>
    </source>
</evidence>
<proteinExistence type="predicted"/>
<dbReference type="EMBL" id="VINQ01000008">
    <property type="protein sequence ID" value="KAA0914747.1"/>
    <property type="molecule type" value="Genomic_DNA"/>
</dbReference>
<evidence type="ECO:0000313" key="3">
    <source>
        <dbReference type="EMBL" id="KAA0914747.1"/>
    </source>
</evidence>
<organism evidence="3 4">
    <name type="scientific">Aquicoccus porphyridii</name>
    <dbReference type="NCBI Taxonomy" id="1852029"/>
    <lineage>
        <taxon>Bacteria</taxon>
        <taxon>Pseudomonadati</taxon>
        <taxon>Pseudomonadota</taxon>
        <taxon>Alphaproteobacteria</taxon>
        <taxon>Rhodobacterales</taxon>
        <taxon>Paracoccaceae</taxon>
        <taxon>Aquicoccus</taxon>
    </lineage>
</organism>
<keyword evidence="3" id="KW-0830">Ubiquinone</keyword>
<reference evidence="3 4" key="1">
    <citation type="submission" date="2019-07" db="EMBL/GenBank/DDBJ databases">
        <title>Aquicoccus porphyridii gen. nov., sp. nov., isolated from a small marine red alga, Porphyridium marinum.</title>
        <authorList>
            <person name="Liu L."/>
        </authorList>
    </citation>
    <scope>NUCLEOTIDE SEQUENCE [LARGE SCALE GENOMIC DNA]</scope>
    <source>
        <strain evidence="3 4">L1 8-17</strain>
    </source>
</reference>
<evidence type="ECO:0000256" key="1">
    <source>
        <dbReference type="SAM" id="MobiDB-lite"/>
    </source>
</evidence>
<accession>A0A5A9ZC14</accession>
<keyword evidence="4" id="KW-1185">Reference proteome</keyword>
<sequence>MTEQSGLGTCGWVSWGVGIVAGILAYWMSVGAVTWLPALLIGISVAVFVGLILLRLVCGGSVTDPDADHGPTPAQTVASGAAEAGAAGATAMAAGATAMADKAENSADKMSGKAEDVTEAAAETAGEAAEAATDTAEEVAEKAADTAEDVADEAKDAGATAASTVADVAEEVTGTRPEALSAARDGQPDDLKQIKGIGPKLEKLCNELGFYHFDQIAGWTEDEVAWVDANLQGFKGRVSRDDWVGQAKTLAAGGETDFSQRVGKGEVY</sequence>
<feature type="compositionally biased region" description="Low complexity" evidence="1">
    <location>
        <begin position="119"/>
        <end position="134"/>
    </location>
</feature>
<comment type="caution">
    <text evidence="3">The sequence shown here is derived from an EMBL/GenBank/DDBJ whole genome shotgun (WGS) entry which is preliminary data.</text>
</comment>
<feature type="transmembrane region" description="Helical" evidence="2">
    <location>
        <begin position="35"/>
        <end position="54"/>
    </location>
</feature>
<feature type="region of interest" description="Disordered" evidence="1">
    <location>
        <begin position="106"/>
        <end position="135"/>
    </location>
</feature>
<gene>
    <name evidence="3" type="ORF">FLO80_12160</name>
</gene>
<name>A0A5A9ZC14_9RHOB</name>
<dbReference type="Gene3D" id="1.10.150.20">
    <property type="entry name" value="5' to 3' exonuclease, C-terminal subdomain"/>
    <property type="match status" value="1"/>
</dbReference>
<feature type="compositionally biased region" description="Basic and acidic residues" evidence="1">
    <location>
        <begin position="106"/>
        <end position="116"/>
    </location>
</feature>
<keyword evidence="2" id="KW-0472">Membrane</keyword>
<dbReference type="RefSeq" id="WP_111366782.1">
    <property type="nucleotide sequence ID" value="NZ_VINQ01000008.1"/>
</dbReference>